<dbReference type="OrthoDB" id="2423195at2759"/>
<dbReference type="PANTHER" id="PTHR22605:SF16">
    <property type="entry name" value="E3 UBIQUITIN-PROTEIN LIGASE RNF213"/>
    <property type="match status" value="1"/>
</dbReference>
<dbReference type="GO" id="GO:0016887">
    <property type="term" value="F:ATP hydrolysis activity"/>
    <property type="evidence" value="ECO:0007669"/>
    <property type="project" value="InterPro"/>
</dbReference>
<dbReference type="Proteomes" id="UP000596742">
    <property type="component" value="Unassembled WGS sequence"/>
</dbReference>
<gene>
    <name evidence="1" type="ORF">MGAL_10B077929</name>
</gene>
<dbReference type="EMBL" id="UYJE01000851">
    <property type="protein sequence ID" value="VDH97034.1"/>
    <property type="molecule type" value="Genomic_DNA"/>
</dbReference>
<keyword evidence="2" id="KW-1185">Reference proteome</keyword>
<dbReference type="GO" id="GO:0004842">
    <property type="term" value="F:ubiquitin-protein transferase activity"/>
    <property type="evidence" value="ECO:0007669"/>
    <property type="project" value="InterPro"/>
</dbReference>
<dbReference type="PANTHER" id="PTHR22605">
    <property type="entry name" value="RZ-TYPE DOMAIN-CONTAINING PROTEIN"/>
    <property type="match status" value="1"/>
</dbReference>
<sequence length="158" mass="18345">MPAMVKSTDSQECRFCFLHHCLNILPTLECRSPTETYQILMSGKSSTDKEILFDDIEFHSETFQRPYQYLKRQDTHTAFDDVNPSVSEDDHLTCLNVLLRHCGLNDPSWSEIYHFVSFLDKQLQDFEKSNFCSDAARESLPGFAEFVLRFLIQMSKAS</sequence>
<dbReference type="InterPro" id="IPR031248">
    <property type="entry name" value="RNF213"/>
</dbReference>
<reference evidence="1" key="1">
    <citation type="submission" date="2018-11" db="EMBL/GenBank/DDBJ databases">
        <authorList>
            <person name="Alioto T."/>
            <person name="Alioto T."/>
        </authorList>
    </citation>
    <scope>NUCLEOTIDE SEQUENCE</scope>
</reference>
<protein>
    <submittedName>
        <fullName evidence="1">Uncharacterized protein</fullName>
    </submittedName>
</protein>
<organism evidence="1 2">
    <name type="scientific">Mytilus galloprovincialis</name>
    <name type="common">Mediterranean mussel</name>
    <dbReference type="NCBI Taxonomy" id="29158"/>
    <lineage>
        <taxon>Eukaryota</taxon>
        <taxon>Metazoa</taxon>
        <taxon>Spiralia</taxon>
        <taxon>Lophotrochozoa</taxon>
        <taxon>Mollusca</taxon>
        <taxon>Bivalvia</taxon>
        <taxon>Autobranchia</taxon>
        <taxon>Pteriomorphia</taxon>
        <taxon>Mytilida</taxon>
        <taxon>Mytiloidea</taxon>
        <taxon>Mytilidae</taxon>
        <taxon>Mytilinae</taxon>
        <taxon>Mytilus</taxon>
    </lineage>
</organism>
<accession>A0A8B6BZ90</accession>
<comment type="caution">
    <text evidence="1">The sequence shown here is derived from an EMBL/GenBank/DDBJ whole genome shotgun (WGS) entry which is preliminary data.</text>
</comment>
<evidence type="ECO:0000313" key="2">
    <source>
        <dbReference type="Proteomes" id="UP000596742"/>
    </source>
</evidence>
<evidence type="ECO:0000313" key="1">
    <source>
        <dbReference type="EMBL" id="VDH97034.1"/>
    </source>
</evidence>
<dbReference type="AlphaFoldDB" id="A0A8B6BZ90"/>
<proteinExistence type="predicted"/>
<name>A0A8B6BZ90_MYTGA</name>